<evidence type="ECO:0000313" key="1">
    <source>
        <dbReference type="EMBL" id="SPF46456.1"/>
    </source>
</evidence>
<proteinExistence type="predicted"/>
<dbReference type="EMBL" id="OMOD01000161">
    <property type="protein sequence ID" value="SPF46456.1"/>
    <property type="molecule type" value="Genomic_DNA"/>
</dbReference>
<sequence length="55" mass="5920">MIQITADLAFGAASASPDCNKEAAHSSNMTFTHFASACHFPNRSGWQNGILHRLS</sequence>
<accession>A0A2U3L3G3</accession>
<reference evidence="2" key="1">
    <citation type="submission" date="2018-02" db="EMBL/GenBank/DDBJ databases">
        <authorList>
            <person name="Hausmann B."/>
        </authorList>
    </citation>
    <scope>NUCLEOTIDE SEQUENCE [LARGE SCALE GENOMIC DNA]</scope>
    <source>
        <strain evidence="2">Peat soil MAG SbA1</strain>
    </source>
</reference>
<protein>
    <submittedName>
        <fullName evidence="1">Uncharacterized protein</fullName>
    </submittedName>
</protein>
<dbReference type="Proteomes" id="UP000238701">
    <property type="component" value="Unassembled WGS sequence"/>
</dbReference>
<gene>
    <name evidence="1" type="ORF">SBA1_650005</name>
</gene>
<name>A0A2U3L3G3_9BACT</name>
<evidence type="ECO:0000313" key="2">
    <source>
        <dbReference type="Proteomes" id="UP000238701"/>
    </source>
</evidence>
<dbReference type="AlphaFoldDB" id="A0A2U3L3G3"/>
<organism evidence="1 2">
    <name type="scientific">Candidatus Sulfotelmatobacter kueseliae</name>
    <dbReference type="NCBI Taxonomy" id="2042962"/>
    <lineage>
        <taxon>Bacteria</taxon>
        <taxon>Pseudomonadati</taxon>
        <taxon>Acidobacteriota</taxon>
        <taxon>Terriglobia</taxon>
        <taxon>Terriglobales</taxon>
        <taxon>Candidatus Korobacteraceae</taxon>
        <taxon>Candidatus Sulfotelmatobacter</taxon>
    </lineage>
</organism>